<evidence type="ECO:0000313" key="7">
    <source>
        <dbReference type="EMBL" id="MBO8463660.1"/>
    </source>
</evidence>
<evidence type="ECO:0000256" key="1">
    <source>
        <dbReference type="ARBA" id="ARBA00022448"/>
    </source>
</evidence>
<dbReference type="GO" id="GO:0010181">
    <property type="term" value="F:FMN binding"/>
    <property type="evidence" value="ECO:0007669"/>
    <property type="project" value="InterPro"/>
</dbReference>
<sequence>MYKEQLKGLVGITLVSAVAFTAAFGFKGMAKTEEVYHGIQLEGTVEDMGVDQTDMIQSVAKITDKSGDITGYVLTVKENGYGGEMSIDVALSKDATKVLGVHIGENQETEGIGSKITTKEFLDQFKGMETPVYMEGVESSISGDTKGDAIADRNLQDGTYLAKAKEADDNGFIEQVEMKVVNGKITSVIWDCIKEDGTTKRKLADEGHYVMTEEGLTWTEQADALAKTIIENQSMASLGMNEAGKTDAVAGVSIYIGGFSSLLEQCLEQADASNQVTLSDGEYLAKAAQADDNGFVEQVTMTVQNGKIIELNWDCIKEDGTKKSKLADEGHYVMTEDGLTWTEQAHALAKTVIKNQSIEAVEMNEAGKTDAVAGVSIYIGGFVNLVEDCLQQAGGEKAEQTPEVGTEIDAISGATISSKAVARAIDKAYAYVLQMN</sequence>
<dbReference type="PANTHER" id="PTHR36118">
    <property type="entry name" value="ION-TRANSLOCATING OXIDOREDUCTASE COMPLEX SUBUNIT G"/>
    <property type="match status" value="1"/>
</dbReference>
<evidence type="ECO:0000313" key="8">
    <source>
        <dbReference type="Proteomes" id="UP000823618"/>
    </source>
</evidence>
<dbReference type="SMART" id="SM00900">
    <property type="entry name" value="FMN_bind"/>
    <property type="match status" value="2"/>
</dbReference>
<dbReference type="EMBL" id="JADIML010000192">
    <property type="protein sequence ID" value="MBO8463660.1"/>
    <property type="molecule type" value="Genomic_DNA"/>
</dbReference>
<evidence type="ECO:0000256" key="5">
    <source>
        <dbReference type="ARBA" id="ARBA00022982"/>
    </source>
</evidence>
<comment type="caution">
    <text evidence="7">The sequence shown here is derived from an EMBL/GenBank/DDBJ whole genome shotgun (WGS) entry which is preliminary data.</text>
</comment>
<dbReference type="Proteomes" id="UP000823618">
    <property type="component" value="Unassembled WGS sequence"/>
</dbReference>
<dbReference type="Pfam" id="PF04205">
    <property type="entry name" value="FMN_bind"/>
    <property type="match status" value="1"/>
</dbReference>
<proteinExistence type="predicted"/>
<accession>A0A9D9I102</accession>
<dbReference type="GO" id="GO:0022900">
    <property type="term" value="P:electron transport chain"/>
    <property type="evidence" value="ECO:0007669"/>
    <property type="project" value="InterPro"/>
</dbReference>
<dbReference type="PANTHER" id="PTHR36118:SF1">
    <property type="entry name" value="ION-TRANSLOCATING OXIDOREDUCTASE COMPLEX SUBUNIT G"/>
    <property type="match status" value="1"/>
</dbReference>
<dbReference type="GO" id="GO:0009055">
    <property type="term" value="F:electron transfer activity"/>
    <property type="evidence" value="ECO:0007669"/>
    <property type="project" value="InterPro"/>
</dbReference>
<dbReference type="GO" id="GO:0005886">
    <property type="term" value="C:plasma membrane"/>
    <property type="evidence" value="ECO:0007669"/>
    <property type="project" value="InterPro"/>
</dbReference>
<protein>
    <submittedName>
        <fullName evidence="7">FMN-binding protein</fullName>
    </submittedName>
</protein>
<keyword evidence="1" id="KW-0813">Transport</keyword>
<keyword evidence="3" id="KW-0285">Flavoprotein</keyword>
<keyword evidence="5" id="KW-0249">Electron transport</keyword>
<dbReference type="InterPro" id="IPR010209">
    <property type="entry name" value="Ion_transpt_RnfG/RsxG"/>
</dbReference>
<organism evidence="7 8">
    <name type="scientific">Candidatus Scybalomonas excrementavium</name>
    <dbReference type="NCBI Taxonomy" id="2840943"/>
    <lineage>
        <taxon>Bacteria</taxon>
        <taxon>Bacillati</taxon>
        <taxon>Bacillota</taxon>
        <taxon>Clostridia</taxon>
        <taxon>Lachnospirales</taxon>
        <taxon>Lachnospiraceae</taxon>
        <taxon>Lachnospiraceae incertae sedis</taxon>
        <taxon>Candidatus Scybalomonas</taxon>
    </lineage>
</organism>
<evidence type="ECO:0000256" key="4">
    <source>
        <dbReference type="ARBA" id="ARBA00022643"/>
    </source>
</evidence>
<dbReference type="InterPro" id="IPR007329">
    <property type="entry name" value="FMN-bd"/>
</dbReference>
<name>A0A9D9I102_9FIRM</name>
<dbReference type="Gene3D" id="3.90.1010.20">
    <property type="match status" value="2"/>
</dbReference>
<evidence type="ECO:0000256" key="3">
    <source>
        <dbReference type="ARBA" id="ARBA00022630"/>
    </source>
</evidence>
<keyword evidence="4" id="KW-0288">FMN</keyword>
<reference evidence="7" key="1">
    <citation type="submission" date="2020-10" db="EMBL/GenBank/DDBJ databases">
        <authorList>
            <person name="Gilroy R."/>
        </authorList>
    </citation>
    <scope>NUCLEOTIDE SEQUENCE</scope>
    <source>
        <strain evidence="7">E3-2379</strain>
    </source>
</reference>
<feature type="domain" description="FMN-binding" evidence="6">
    <location>
        <begin position="80"/>
        <end position="270"/>
    </location>
</feature>
<feature type="domain" description="FMN-binding" evidence="6">
    <location>
        <begin position="294"/>
        <end position="432"/>
    </location>
</feature>
<evidence type="ECO:0000259" key="6">
    <source>
        <dbReference type="SMART" id="SM00900"/>
    </source>
</evidence>
<dbReference type="AlphaFoldDB" id="A0A9D9I102"/>
<evidence type="ECO:0000256" key="2">
    <source>
        <dbReference type="ARBA" id="ARBA00022553"/>
    </source>
</evidence>
<reference evidence="7" key="2">
    <citation type="journal article" date="2021" name="PeerJ">
        <title>Extensive microbial diversity within the chicken gut microbiome revealed by metagenomics and culture.</title>
        <authorList>
            <person name="Gilroy R."/>
            <person name="Ravi A."/>
            <person name="Getino M."/>
            <person name="Pursley I."/>
            <person name="Horton D.L."/>
            <person name="Alikhan N.F."/>
            <person name="Baker D."/>
            <person name="Gharbi K."/>
            <person name="Hall N."/>
            <person name="Watson M."/>
            <person name="Adriaenssens E.M."/>
            <person name="Foster-Nyarko E."/>
            <person name="Jarju S."/>
            <person name="Secka A."/>
            <person name="Antonio M."/>
            <person name="Oren A."/>
            <person name="Chaudhuri R.R."/>
            <person name="La Ragione R."/>
            <person name="Hildebrand F."/>
            <person name="Pallen M.J."/>
        </authorList>
    </citation>
    <scope>NUCLEOTIDE SEQUENCE</scope>
    <source>
        <strain evidence="7">E3-2379</strain>
    </source>
</reference>
<gene>
    <name evidence="7" type="ORF">IAC13_07005</name>
</gene>
<keyword evidence="2" id="KW-0597">Phosphoprotein</keyword>